<evidence type="ECO:0000313" key="10">
    <source>
        <dbReference type="Proteomes" id="UP000254476"/>
    </source>
</evidence>
<protein>
    <submittedName>
        <fullName evidence="8">O-antigen biosynthesis protein</fullName>
    </submittedName>
</protein>
<keyword evidence="2 5" id="KW-0812">Transmembrane</keyword>
<dbReference type="PANTHER" id="PTHR37422">
    <property type="entry name" value="TEICHURONIC ACID BIOSYNTHESIS PROTEIN TUAE"/>
    <property type="match status" value="1"/>
</dbReference>
<comment type="subcellular location">
    <subcellularLocation>
        <location evidence="1">Membrane</location>
        <topology evidence="1">Multi-pass membrane protein</topology>
    </subcellularLocation>
</comment>
<feature type="transmembrane region" description="Helical" evidence="5">
    <location>
        <begin position="328"/>
        <end position="347"/>
    </location>
</feature>
<dbReference type="Proteomes" id="UP000254476">
    <property type="component" value="Unassembled WGS sequence"/>
</dbReference>
<feature type="domain" description="O-antigen ligase-related" evidence="6">
    <location>
        <begin position="195"/>
        <end position="336"/>
    </location>
</feature>
<keyword evidence="9" id="KW-1185">Reference proteome</keyword>
<dbReference type="EMBL" id="UGOB01000001">
    <property type="protein sequence ID" value="STX45323.1"/>
    <property type="molecule type" value="Genomic_DNA"/>
</dbReference>
<feature type="transmembrane region" description="Helical" evidence="5">
    <location>
        <begin position="119"/>
        <end position="138"/>
    </location>
</feature>
<dbReference type="AlphaFoldDB" id="A0A378JBZ0"/>
<evidence type="ECO:0000256" key="1">
    <source>
        <dbReference type="ARBA" id="ARBA00004141"/>
    </source>
</evidence>
<feature type="transmembrane region" description="Helical" evidence="5">
    <location>
        <begin position="225"/>
        <end position="244"/>
    </location>
</feature>
<keyword evidence="4 5" id="KW-0472">Membrane</keyword>
<proteinExistence type="predicted"/>
<evidence type="ECO:0000313" key="9">
    <source>
        <dbReference type="Proteomes" id="UP000054691"/>
    </source>
</evidence>
<accession>A0A378JBZ0</accession>
<gene>
    <name evidence="7" type="ORF">Lgra_3279</name>
    <name evidence="8" type="ORF">NCTC12388_02052</name>
</gene>
<evidence type="ECO:0000259" key="6">
    <source>
        <dbReference type="Pfam" id="PF04932"/>
    </source>
</evidence>
<evidence type="ECO:0000256" key="2">
    <source>
        <dbReference type="ARBA" id="ARBA00022692"/>
    </source>
</evidence>
<dbReference type="RefSeq" id="WP_058500241.1">
    <property type="nucleotide sequence ID" value="NZ_CAAAHW010000005.1"/>
</dbReference>
<evidence type="ECO:0000313" key="7">
    <source>
        <dbReference type="EMBL" id="KTD06502.1"/>
    </source>
</evidence>
<feature type="transmembrane region" description="Helical" evidence="5">
    <location>
        <begin position="12"/>
        <end position="27"/>
    </location>
</feature>
<sequence length="406" mass="46640">MRDFFSEEKINLLAPVLIALLVFSIPISSSIKSILMVLSLAAIVFTPYYRQYLSCAFNTSWARVGLVFFLYIIIACFWSDAPFAMRYNTVDKYSKLIFLPILTVVFIKPRTRQWVLDSYISVMLLTCVLSILKARNLLELNNVSDPGEVFYNHIITGYMVALGVYLAGLQIFKVDVSRLQRFFYLSMFFLGSYQILFLNTGKTGYLIYTLLMIMLMVQKMSLKKAIVGVMLFFCTILLTYTLSLRMQVTTHVLWNDIKALQQHQENNSLGFRIQFHQYAESLFKEHPIIGIGTGGFPYRFSLEQPIPAWGKKLNEPHSQYWLTLAEQGIVGIVLLFLFLGTLFITFFKLKETKPILLGLLLSFCLSSCTDTVFCYSTVGYLLIIFSALCFGELIEMVEHQYSSQRL</sequence>
<evidence type="ECO:0000256" key="3">
    <source>
        <dbReference type="ARBA" id="ARBA00022989"/>
    </source>
</evidence>
<dbReference type="STRING" id="45066.Lgra_3279"/>
<dbReference type="InterPro" id="IPR051533">
    <property type="entry name" value="WaaL-like"/>
</dbReference>
<name>A0A378JBZ0_9GAMM</name>
<dbReference type="GO" id="GO:0016020">
    <property type="term" value="C:membrane"/>
    <property type="evidence" value="ECO:0007669"/>
    <property type="project" value="UniProtKB-SubCell"/>
</dbReference>
<evidence type="ECO:0000256" key="4">
    <source>
        <dbReference type="ARBA" id="ARBA00023136"/>
    </source>
</evidence>
<dbReference type="Proteomes" id="UP000054691">
    <property type="component" value="Unassembled WGS sequence"/>
</dbReference>
<keyword evidence="3 5" id="KW-1133">Transmembrane helix</keyword>
<evidence type="ECO:0000256" key="5">
    <source>
        <dbReference type="SAM" id="Phobius"/>
    </source>
</evidence>
<reference evidence="8 10" key="2">
    <citation type="submission" date="2018-06" db="EMBL/GenBank/DDBJ databases">
        <authorList>
            <consortium name="Pathogen Informatics"/>
            <person name="Doyle S."/>
        </authorList>
    </citation>
    <scope>NUCLEOTIDE SEQUENCE [LARGE SCALE GENOMIC DNA]</scope>
    <source>
        <strain evidence="8 10">NCTC12388</strain>
    </source>
</reference>
<dbReference type="Pfam" id="PF04932">
    <property type="entry name" value="Wzy_C"/>
    <property type="match status" value="1"/>
</dbReference>
<dbReference type="PANTHER" id="PTHR37422:SF13">
    <property type="entry name" value="LIPOPOLYSACCHARIDE BIOSYNTHESIS PROTEIN PA4999-RELATED"/>
    <property type="match status" value="1"/>
</dbReference>
<organism evidence="8 10">
    <name type="scientific">Legionella gratiana</name>
    <dbReference type="NCBI Taxonomy" id="45066"/>
    <lineage>
        <taxon>Bacteria</taxon>
        <taxon>Pseudomonadati</taxon>
        <taxon>Pseudomonadota</taxon>
        <taxon>Gammaproteobacteria</taxon>
        <taxon>Legionellales</taxon>
        <taxon>Legionellaceae</taxon>
        <taxon>Legionella</taxon>
    </lineage>
</organism>
<reference evidence="7 9" key="1">
    <citation type="submission" date="2015-11" db="EMBL/GenBank/DDBJ databases">
        <title>Genomic analysis of 38 Legionella species identifies large and diverse effector repertoires.</title>
        <authorList>
            <person name="Burstein D."/>
            <person name="Amaro F."/>
            <person name="Zusman T."/>
            <person name="Lifshitz Z."/>
            <person name="Cohen O."/>
            <person name="Gilbert J.A."/>
            <person name="Pupko T."/>
            <person name="Shuman H.A."/>
            <person name="Segal G."/>
        </authorList>
    </citation>
    <scope>NUCLEOTIDE SEQUENCE [LARGE SCALE GENOMIC DNA]</scope>
    <source>
        <strain evidence="7 9">Lyon 8420412</strain>
    </source>
</reference>
<dbReference type="EMBL" id="LNYE01000029">
    <property type="protein sequence ID" value="KTD06502.1"/>
    <property type="molecule type" value="Genomic_DNA"/>
</dbReference>
<feature type="transmembrane region" description="Helical" evidence="5">
    <location>
        <begin position="379"/>
        <end position="397"/>
    </location>
</feature>
<dbReference type="OrthoDB" id="9795248at2"/>
<feature type="transmembrane region" description="Helical" evidence="5">
    <location>
        <begin position="61"/>
        <end position="80"/>
    </location>
</feature>
<feature type="transmembrane region" description="Helical" evidence="5">
    <location>
        <begin position="150"/>
        <end position="169"/>
    </location>
</feature>
<evidence type="ECO:0000313" key="8">
    <source>
        <dbReference type="EMBL" id="STX45323.1"/>
    </source>
</evidence>
<dbReference type="InterPro" id="IPR007016">
    <property type="entry name" value="O-antigen_ligase-rel_domated"/>
</dbReference>
<feature type="transmembrane region" description="Helical" evidence="5">
    <location>
        <begin position="203"/>
        <end position="218"/>
    </location>
</feature>